<dbReference type="EMBL" id="JACSQF010000025">
    <property type="protein sequence ID" value="MBD7982636.1"/>
    <property type="molecule type" value="Genomic_DNA"/>
</dbReference>
<keyword evidence="1" id="KW-0560">Oxidoreductase</keyword>
<evidence type="ECO:0000259" key="2">
    <source>
        <dbReference type="Pfam" id="PF01243"/>
    </source>
</evidence>
<dbReference type="InterPro" id="IPR052019">
    <property type="entry name" value="F420H2_bilvrd_red/Heme_oxyg"/>
</dbReference>
<dbReference type="PANTHER" id="PTHR35176">
    <property type="entry name" value="HEME OXYGENASE HI_0854-RELATED"/>
    <property type="match status" value="1"/>
</dbReference>
<dbReference type="Gene3D" id="2.30.110.10">
    <property type="entry name" value="Electron Transport, Fmn-binding Protein, Chain A"/>
    <property type="match status" value="1"/>
</dbReference>
<gene>
    <name evidence="3" type="ORF">H9641_18225</name>
</gene>
<dbReference type="InterPro" id="IPR011576">
    <property type="entry name" value="Pyridox_Oxase_N"/>
</dbReference>
<evidence type="ECO:0000313" key="3">
    <source>
        <dbReference type="EMBL" id="MBD7982636.1"/>
    </source>
</evidence>
<dbReference type="Proteomes" id="UP000655570">
    <property type="component" value="Unassembled WGS sequence"/>
</dbReference>
<name>A0ABR8U3M5_9CELL</name>
<accession>A0ABR8U3M5</accession>
<reference evidence="3 4" key="1">
    <citation type="submission" date="2020-08" db="EMBL/GenBank/DDBJ databases">
        <title>A Genomic Blueprint of the Chicken Gut Microbiome.</title>
        <authorList>
            <person name="Gilroy R."/>
            <person name="Ravi A."/>
            <person name="Getino M."/>
            <person name="Pursley I."/>
            <person name="Horton D.L."/>
            <person name="Alikhan N.-F."/>
            <person name="Baker D."/>
            <person name="Gharbi K."/>
            <person name="Hall N."/>
            <person name="Watson M."/>
            <person name="Adriaenssens E.M."/>
            <person name="Foster-Nyarko E."/>
            <person name="Jarju S."/>
            <person name="Secka A."/>
            <person name="Antonio M."/>
            <person name="Oren A."/>
            <person name="Chaudhuri R."/>
            <person name="La Ragione R.M."/>
            <person name="Hildebrand F."/>
            <person name="Pallen M.J."/>
        </authorList>
    </citation>
    <scope>NUCLEOTIDE SEQUENCE [LARGE SCALE GENOMIC DNA]</scope>
    <source>
        <strain evidence="3 4">Sa2CUA9</strain>
    </source>
</reference>
<evidence type="ECO:0000313" key="4">
    <source>
        <dbReference type="Proteomes" id="UP000655570"/>
    </source>
</evidence>
<dbReference type="InterPro" id="IPR012349">
    <property type="entry name" value="Split_barrel_FMN-bd"/>
</dbReference>
<sequence>MDPEQLVAYVRTHRDGVVATLGPDGSPQAAYLALTATDQGALVFDARESSRKITNLRRDPRIAVTVGGDDGTTLQCEGVADLPEGTDRERCGAAYAGTFPEFAGSLEQDGIVLVRVRLTWSRFSDYRE</sequence>
<organism evidence="3 4">
    <name type="scientific">Oerskovia merdavium</name>
    <dbReference type="NCBI Taxonomy" id="2762227"/>
    <lineage>
        <taxon>Bacteria</taxon>
        <taxon>Bacillati</taxon>
        <taxon>Actinomycetota</taxon>
        <taxon>Actinomycetes</taxon>
        <taxon>Micrococcales</taxon>
        <taxon>Cellulomonadaceae</taxon>
        <taxon>Oerskovia</taxon>
    </lineage>
</organism>
<feature type="domain" description="Pyridoxamine 5'-phosphate oxidase N-terminal" evidence="2">
    <location>
        <begin position="4"/>
        <end position="90"/>
    </location>
</feature>
<evidence type="ECO:0000256" key="1">
    <source>
        <dbReference type="ARBA" id="ARBA00023002"/>
    </source>
</evidence>
<protein>
    <submittedName>
        <fullName evidence="3">Pyridoxamine 5'-phosphate oxidase family protein</fullName>
    </submittedName>
</protein>
<dbReference type="PANTHER" id="PTHR35176:SF6">
    <property type="entry name" value="HEME OXYGENASE HI_0854-RELATED"/>
    <property type="match status" value="1"/>
</dbReference>
<comment type="caution">
    <text evidence="3">The sequence shown here is derived from an EMBL/GenBank/DDBJ whole genome shotgun (WGS) entry which is preliminary data.</text>
</comment>
<dbReference type="SUPFAM" id="SSF50475">
    <property type="entry name" value="FMN-binding split barrel"/>
    <property type="match status" value="1"/>
</dbReference>
<dbReference type="RefSeq" id="WP_191805825.1">
    <property type="nucleotide sequence ID" value="NZ_JACSQF010000025.1"/>
</dbReference>
<proteinExistence type="predicted"/>
<dbReference type="Pfam" id="PF01243">
    <property type="entry name" value="PNPOx_N"/>
    <property type="match status" value="1"/>
</dbReference>
<keyword evidence="4" id="KW-1185">Reference proteome</keyword>